<dbReference type="SUPFAM" id="SSF111342">
    <property type="entry name" value="CbiD-like"/>
    <property type="match status" value="1"/>
</dbReference>
<evidence type="ECO:0000313" key="6">
    <source>
        <dbReference type="EMBL" id="SHF04945.1"/>
    </source>
</evidence>
<dbReference type="Pfam" id="PF01888">
    <property type="entry name" value="CbiD"/>
    <property type="match status" value="1"/>
</dbReference>
<dbReference type="GO" id="GO:0019251">
    <property type="term" value="P:anaerobic cobalamin biosynthetic process"/>
    <property type="evidence" value="ECO:0007669"/>
    <property type="project" value="UniProtKB-UniRule"/>
</dbReference>
<reference evidence="7" key="1">
    <citation type="submission" date="2016-11" db="EMBL/GenBank/DDBJ databases">
        <authorList>
            <person name="Varghese N."/>
            <person name="Submissions S."/>
        </authorList>
    </citation>
    <scope>NUCLEOTIDE SEQUENCE [LARGE SCALE GENOMIC DNA]</scope>
    <source>
        <strain evidence="7">DSM 27370</strain>
    </source>
</reference>
<dbReference type="NCBIfam" id="NF000849">
    <property type="entry name" value="PRK00075.1-1"/>
    <property type="match status" value="1"/>
</dbReference>
<comment type="function">
    <text evidence="5">Catalyzes the methylation of C-1 in cobalt-precorrin-5B to form cobalt-precorrin-6A.</text>
</comment>
<dbReference type="UniPathway" id="UPA00148">
    <property type="reaction ID" value="UER00227"/>
</dbReference>
<accession>A0A1M4YGQ4</accession>
<dbReference type="PROSITE" id="PS51014">
    <property type="entry name" value="COBK_CBIJ"/>
    <property type="match status" value="1"/>
</dbReference>
<evidence type="ECO:0000256" key="2">
    <source>
        <dbReference type="ARBA" id="ARBA00022603"/>
    </source>
</evidence>
<keyword evidence="3 5" id="KW-0808">Transferase</keyword>
<dbReference type="Proteomes" id="UP000184480">
    <property type="component" value="Unassembled WGS sequence"/>
</dbReference>
<dbReference type="InterPro" id="IPR003723">
    <property type="entry name" value="Precorrin-6x_reduct"/>
</dbReference>
<dbReference type="GO" id="GO:0016994">
    <property type="term" value="F:precorrin-6A reductase activity"/>
    <property type="evidence" value="ECO:0007669"/>
    <property type="project" value="InterPro"/>
</dbReference>
<evidence type="ECO:0000313" key="7">
    <source>
        <dbReference type="Proteomes" id="UP000184480"/>
    </source>
</evidence>
<keyword evidence="2 5" id="KW-0489">Methyltransferase</keyword>
<comment type="pathway">
    <text evidence="5">Cofactor biosynthesis; adenosylcobalamin biosynthesis; cob(II)yrinate a,c-diamide from sirohydrochlorin (anaerobic route): step 6/10.</text>
</comment>
<dbReference type="Gene3D" id="3.30.2110.10">
    <property type="entry name" value="CbiD-like"/>
    <property type="match status" value="1"/>
</dbReference>
<dbReference type="InterPro" id="IPR036074">
    <property type="entry name" value="CbiD_sf"/>
</dbReference>
<comment type="catalytic activity">
    <reaction evidence="5">
        <text>Co-precorrin-5B + S-adenosyl-L-methionine = Co-precorrin-6A + S-adenosyl-L-homocysteine</text>
        <dbReference type="Rhea" id="RHEA:26285"/>
        <dbReference type="ChEBI" id="CHEBI:57856"/>
        <dbReference type="ChEBI" id="CHEBI:59789"/>
        <dbReference type="ChEBI" id="CHEBI:60063"/>
        <dbReference type="ChEBI" id="CHEBI:60064"/>
        <dbReference type="EC" id="2.1.1.195"/>
    </reaction>
</comment>
<dbReference type="EC" id="2.1.1.195" evidence="5"/>
<dbReference type="PANTHER" id="PTHR35863:SF1">
    <property type="entry name" value="COBALT-PRECORRIN-5B C(1)-METHYLTRANSFERASE"/>
    <property type="match status" value="1"/>
</dbReference>
<dbReference type="AlphaFoldDB" id="A0A1M4YGQ4"/>
<organism evidence="6 7">
    <name type="scientific">Dysgonomonas macrotermitis</name>
    <dbReference type="NCBI Taxonomy" id="1346286"/>
    <lineage>
        <taxon>Bacteria</taxon>
        <taxon>Pseudomonadati</taxon>
        <taxon>Bacteroidota</taxon>
        <taxon>Bacteroidia</taxon>
        <taxon>Bacteroidales</taxon>
        <taxon>Dysgonomonadaceae</taxon>
        <taxon>Dysgonomonas</taxon>
    </lineage>
</organism>
<dbReference type="HAMAP" id="MF_00787">
    <property type="entry name" value="CbiD"/>
    <property type="match status" value="1"/>
</dbReference>
<dbReference type="Pfam" id="PF02571">
    <property type="entry name" value="CbiJ"/>
    <property type="match status" value="1"/>
</dbReference>
<dbReference type="OrthoDB" id="6439987at2"/>
<evidence type="ECO:0000256" key="4">
    <source>
        <dbReference type="ARBA" id="ARBA00022691"/>
    </source>
</evidence>
<dbReference type="InterPro" id="IPR002748">
    <property type="entry name" value="CbiD"/>
</dbReference>
<proteinExistence type="inferred from homology"/>
<keyword evidence="1 5" id="KW-0169">Cobalamin biosynthesis</keyword>
<name>A0A1M4YGQ4_9BACT</name>
<comment type="similarity">
    <text evidence="5">Belongs to the CbiD family.</text>
</comment>
<dbReference type="RefSeq" id="WP_062177510.1">
    <property type="nucleotide sequence ID" value="NZ_BBXL01000003.1"/>
</dbReference>
<dbReference type="EMBL" id="FQUC01000003">
    <property type="protein sequence ID" value="SHF04945.1"/>
    <property type="molecule type" value="Genomic_DNA"/>
</dbReference>
<keyword evidence="4 5" id="KW-0949">S-adenosyl-L-methionine</keyword>
<dbReference type="GO" id="GO:0032259">
    <property type="term" value="P:methylation"/>
    <property type="evidence" value="ECO:0007669"/>
    <property type="project" value="UniProtKB-KW"/>
</dbReference>
<dbReference type="STRING" id="1346286.SAMN05444362_103167"/>
<dbReference type="GO" id="GO:0043780">
    <property type="term" value="F:cobalt-precorrin-5B C1-methyltransferase activity"/>
    <property type="evidence" value="ECO:0007669"/>
    <property type="project" value="RHEA"/>
</dbReference>
<sequence length="607" mass="67497">MILIFGGTTEGRIVATVCEGAAKPFYYSTKSESQKINTVHGIHITGGLDEKSMMDCCLEKEIRLIIDAAHPFAESLHQNIATVANRMNIPVIRYERNYPEQERDLLWFDSYNEAINYLKKNHIDKLLALTGVNTISKLKPYWKNNTCWFRILDRDESRSIVLSEGFPMDKVLYYQQGEEEISVFEKLKPQAIVTKESGESGGFNEKVKAARKLGIPMLVIRRPVLSPNFISVYGENGLRKQIEKLTPDFFELKTGYTTGTCATAATKAALTALLTQEIQTETSITLPNGEWIKLPIHSTILNSSEVSCSVIKDAGDDPDITNGHEIISTVQLNLKHKGVRFLHGKGVGMVTLPGLGLKIGDPAINKTPRMMMKKEVFKVMRHYQYKLPDESLKTGIDITISVPDGELIALKTFNPKLGITGGISIIGTSGIVKPFSSEAFIASIHREMQVTKALGCKHVIINSGAKSEKFIKQLYPDLPSQAFIHYGNFIGETIKIASDLGFPQLTMGIMIGKAVKLAEGFLDTHSKKVVMNKDFLSSIAKDCYCSDQTIASIQDMTMARQLWDIIKENEATFFAEIIRKCHQVCNPLLPDGTLAILLIDESGNIRQ</sequence>
<keyword evidence="7" id="KW-1185">Reference proteome</keyword>
<evidence type="ECO:0000256" key="1">
    <source>
        <dbReference type="ARBA" id="ARBA00022573"/>
    </source>
</evidence>
<dbReference type="NCBIfam" id="TIGR00312">
    <property type="entry name" value="cbiD"/>
    <property type="match status" value="1"/>
</dbReference>
<evidence type="ECO:0000256" key="5">
    <source>
        <dbReference type="HAMAP-Rule" id="MF_00787"/>
    </source>
</evidence>
<dbReference type="PANTHER" id="PTHR35863">
    <property type="entry name" value="COBALT-PRECORRIN-5B C(1)-METHYLTRANSFERASE"/>
    <property type="match status" value="1"/>
</dbReference>
<protein>
    <recommendedName>
        <fullName evidence="5">Cobalt-precorrin-5B C(1)-methyltransferase</fullName>
        <ecNumber evidence="5">2.1.1.195</ecNumber>
    </recommendedName>
    <alternativeName>
        <fullName evidence="5">Cobalt-precorrin-6A synthase</fullName>
    </alternativeName>
</protein>
<evidence type="ECO:0000256" key="3">
    <source>
        <dbReference type="ARBA" id="ARBA00022679"/>
    </source>
</evidence>
<gene>
    <name evidence="5" type="primary">cbiD</name>
    <name evidence="6" type="ORF">SAMN05444362_103167</name>
</gene>